<dbReference type="EMBL" id="JAKJXP020000009">
    <property type="protein sequence ID" value="KAK7756061.1"/>
    <property type="molecule type" value="Genomic_DNA"/>
</dbReference>
<proteinExistence type="inferred from homology"/>
<dbReference type="GO" id="GO:0008299">
    <property type="term" value="P:isoprenoid biosynthetic process"/>
    <property type="evidence" value="ECO:0007669"/>
    <property type="project" value="UniProtKB-ARBA"/>
</dbReference>
<keyword evidence="4" id="KW-0479">Metal-binding</keyword>
<organism evidence="5 6">
    <name type="scientific">Diatrype stigma</name>
    <dbReference type="NCBI Taxonomy" id="117547"/>
    <lineage>
        <taxon>Eukaryota</taxon>
        <taxon>Fungi</taxon>
        <taxon>Dikarya</taxon>
        <taxon>Ascomycota</taxon>
        <taxon>Pezizomycotina</taxon>
        <taxon>Sordariomycetes</taxon>
        <taxon>Xylariomycetidae</taxon>
        <taxon>Xylariales</taxon>
        <taxon>Diatrypaceae</taxon>
        <taxon>Diatrype</taxon>
    </lineage>
</organism>
<dbReference type="Pfam" id="PF19086">
    <property type="entry name" value="Terpene_syn_C_2"/>
    <property type="match status" value="1"/>
</dbReference>
<dbReference type="Proteomes" id="UP001320420">
    <property type="component" value="Unassembled WGS sequence"/>
</dbReference>
<comment type="cofactor">
    <cofactor evidence="1 4">
        <name>Mg(2+)</name>
        <dbReference type="ChEBI" id="CHEBI:18420"/>
    </cofactor>
</comment>
<evidence type="ECO:0000256" key="3">
    <source>
        <dbReference type="ARBA" id="ARBA00022842"/>
    </source>
</evidence>
<dbReference type="AlphaFoldDB" id="A0AAN9UYS3"/>
<dbReference type="SUPFAM" id="SSF48576">
    <property type="entry name" value="Terpenoid synthases"/>
    <property type="match status" value="1"/>
</dbReference>
<keyword evidence="6" id="KW-1185">Reference proteome</keyword>
<protein>
    <recommendedName>
        <fullName evidence="4">Terpene synthase</fullName>
        <ecNumber evidence="4">4.2.3.-</ecNumber>
    </recommendedName>
</protein>
<evidence type="ECO:0000256" key="2">
    <source>
        <dbReference type="ARBA" id="ARBA00006333"/>
    </source>
</evidence>
<evidence type="ECO:0000256" key="1">
    <source>
        <dbReference type="ARBA" id="ARBA00001946"/>
    </source>
</evidence>
<dbReference type="SFLD" id="SFLDG01020">
    <property type="entry name" value="Terpene_Cyclase_Like_2"/>
    <property type="match status" value="1"/>
</dbReference>
<dbReference type="SFLD" id="SFLDS00005">
    <property type="entry name" value="Isoprenoid_Synthase_Type_I"/>
    <property type="match status" value="1"/>
</dbReference>
<dbReference type="GO" id="GO:0046872">
    <property type="term" value="F:metal ion binding"/>
    <property type="evidence" value="ECO:0007669"/>
    <property type="project" value="UniProtKB-KW"/>
</dbReference>
<dbReference type="GO" id="GO:0010333">
    <property type="term" value="F:terpene synthase activity"/>
    <property type="evidence" value="ECO:0007669"/>
    <property type="project" value="InterPro"/>
</dbReference>
<dbReference type="InterPro" id="IPR008949">
    <property type="entry name" value="Isoprenoid_synthase_dom_sf"/>
</dbReference>
<evidence type="ECO:0000313" key="6">
    <source>
        <dbReference type="Proteomes" id="UP001320420"/>
    </source>
</evidence>
<comment type="similarity">
    <text evidence="2 4">Belongs to the terpene synthase family.</text>
</comment>
<gene>
    <name evidence="5" type="ORF">SLS62_002004</name>
</gene>
<name>A0AAN9UYS3_9PEZI</name>
<dbReference type="PANTHER" id="PTHR35201">
    <property type="entry name" value="TERPENE SYNTHASE"/>
    <property type="match status" value="1"/>
</dbReference>
<accession>A0AAN9UYS3</accession>
<dbReference type="InterPro" id="IPR034686">
    <property type="entry name" value="Terpene_cyclase-like_2"/>
</dbReference>
<comment type="caution">
    <text evidence="5">The sequence shown here is derived from an EMBL/GenBank/DDBJ whole genome shotgun (WGS) entry which is preliminary data.</text>
</comment>
<evidence type="ECO:0000313" key="5">
    <source>
        <dbReference type="EMBL" id="KAK7756061.1"/>
    </source>
</evidence>
<dbReference type="EC" id="4.2.3.-" evidence="4"/>
<reference evidence="5 6" key="1">
    <citation type="submission" date="2024-02" db="EMBL/GenBank/DDBJ databases">
        <title>De novo assembly and annotation of 12 fungi associated with fruit tree decline syndrome in Ontario, Canada.</title>
        <authorList>
            <person name="Sulman M."/>
            <person name="Ellouze W."/>
            <person name="Ilyukhin E."/>
        </authorList>
    </citation>
    <scope>NUCLEOTIDE SEQUENCE [LARGE SCALE GENOMIC DNA]</scope>
    <source>
        <strain evidence="5 6">M11/M66-122</strain>
    </source>
</reference>
<keyword evidence="3 4" id="KW-0460">Magnesium</keyword>
<sequence>MSLQGLFSFVYNSIPMGKPQASKTTTRSLHIPDLFAGILSGEPVRNPHEEVVRPKSEAWTKELVKMDARTAKILTKANFAYLISLSAPEADEDAFRMGVDWCIWFDEGAMKDKTIEAAREMIDMLATQDDTHVPVDPKVHPLQYMFQTVWHRFQARDPSPGLQQRWKFTHKKCLFAILKQVDAAQRNIVLDVDIDDYIETRRHSIGAYSLFAVVEWAHGIKAPQEAMEHPSILTCERTAADLTWLVNDVLSYKKDLAFGVEHNLIRLLMRQGHSEQEAMNKTGELMENCQRDWDDAIATLPSWGEEADNEVRRYIDACSDVARANLHWSFKSGRYLNAEQGKKVRETRILDLP</sequence>
<dbReference type="PANTHER" id="PTHR35201:SF4">
    <property type="entry name" value="BETA-PINACENE SYNTHASE-RELATED"/>
    <property type="match status" value="1"/>
</dbReference>
<keyword evidence="4" id="KW-0456">Lyase</keyword>
<evidence type="ECO:0000256" key="4">
    <source>
        <dbReference type="RuleBase" id="RU366034"/>
    </source>
</evidence>
<dbReference type="Gene3D" id="1.10.600.10">
    <property type="entry name" value="Farnesyl Diphosphate Synthase"/>
    <property type="match status" value="1"/>
</dbReference>